<evidence type="ECO:0000256" key="10">
    <source>
        <dbReference type="SAM" id="Phobius"/>
    </source>
</evidence>
<dbReference type="InterPro" id="IPR006260">
    <property type="entry name" value="TonB/TolA_C"/>
</dbReference>
<evidence type="ECO:0000256" key="6">
    <source>
        <dbReference type="ARBA" id="ARBA00022692"/>
    </source>
</evidence>
<keyword evidence="3" id="KW-0813">Transport</keyword>
<evidence type="ECO:0000313" key="13">
    <source>
        <dbReference type="Proteomes" id="UP000645390"/>
    </source>
</evidence>
<dbReference type="Proteomes" id="UP000645390">
    <property type="component" value="Unassembled WGS sequence"/>
</dbReference>
<evidence type="ECO:0000256" key="5">
    <source>
        <dbReference type="ARBA" id="ARBA00022519"/>
    </source>
</evidence>
<dbReference type="PROSITE" id="PS52015">
    <property type="entry name" value="TONB_CTD"/>
    <property type="match status" value="1"/>
</dbReference>
<keyword evidence="6 10" id="KW-0812">Transmembrane</keyword>
<comment type="subcellular location">
    <subcellularLocation>
        <location evidence="1">Cell inner membrane</location>
        <topology evidence="1">Single-pass membrane protein</topology>
        <orientation evidence="1">Periplasmic side</orientation>
    </subcellularLocation>
</comment>
<evidence type="ECO:0000259" key="11">
    <source>
        <dbReference type="PROSITE" id="PS52015"/>
    </source>
</evidence>
<evidence type="ECO:0000256" key="3">
    <source>
        <dbReference type="ARBA" id="ARBA00022448"/>
    </source>
</evidence>
<dbReference type="PANTHER" id="PTHR33446:SF2">
    <property type="entry name" value="PROTEIN TONB"/>
    <property type="match status" value="1"/>
</dbReference>
<comment type="caution">
    <text evidence="12">The sequence shown here is derived from an EMBL/GenBank/DDBJ whole genome shotgun (WGS) entry which is preliminary data.</text>
</comment>
<keyword evidence="4" id="KW-1003">Cell membrane</keyword>
<reference evidence="13" key="1">
    <citation type="journal article" date="2019" name="Int. J. Syst. Evol. Microbiol.">
        <title>The Global Catalogue of Microorganisms (GCM) 10K type strain sequencing project: providing services to taxonomists for standard genome sequencing and annotation.</title>
        <authorList>
            <consortium name="The Broad Institute Genomics Platform"/>
            <consortium name="The Broad Institute Genome Sequencing Center for Infectious Disease"/>
            <person name="Wu L."/>
            <person name="Ma J."/>
        </authorList>
    </citation>
    <scope>NUCLEOTIDE SEQUENCE [LARGE SCALE GENOMIC DNA]</scope>
    <source>
        <strain evidence="13">CCM 8939</strain>
    </source>
</reference>
<proteinExistence type="inferred from homology"/>
<keyword evidence="7" id="KW-0653">Protein transport</keyword>
<evidence type="ECO:0000256" key="9">
    <source>
        <dbReference type="ARBA" id="ARBA00023136"/>
    </source>
</evidence>
<accession>A0ABQ2BFW3</accession>
<dbReference type="InterPro" id="IPR051045">
    <property type="entry name" value="TonB-dependent_transducer"/>
</dbReference>
<dbReference type="PANTHER" id="PTHR33446">
    <property type="entry name" value="PROTEIN TONB-RELATED"/>
    <property type="match status" value="1"/>
</dbReference>
<dbReference type="InterPro" id="IPR003538">
    <property type="entry name" value="TonB"/>
</dbReference>
<dbReference type="Gene3D" id="3.30.1150.10">
    <property type="match status" value="1"/>
</dbReference>
<dbReference type="InterPro" id="IPR037682">
    <property type="entry name" value="TonB_C"/>
</dbReference>
<evidence type="ECO:0000256" key="7">
    <source>
        <dbReference type="ARBA" id="ARBA00022927"/>
    </source>
</evidence>
<dbReference type="PRINTS" id="PR01374">
    <property type="entry name" value="TONBPROTEIN"/>
</dbReference>
<evidence type="ECO:0000256" key="8">
    <source>
        <dbReference type="ARBA" id="ARBA00022989"/>
    </source>
</evidence>
<evidence type="ECO:0000256" key="2">
    <source>
        <dbReference type="ARBA" id="ARBA00006555"/>
    </source>
</evidence>
<evidence type="ECO:0000256" key="1">
    <source>
        <dbReference type="ARBA" id="ARBA00004383"/>
    </source>
</evidence>
<dbReference type="RefSeq" id="WP_188413072.1">
    <property type="nucleotide sequence ID" value="NZ_BMDJ01000004.1"/>
</dbReference>
<name>A0ABQ2BFW3_9SPHI</name>
<keyword evidence="13" id="KW-1185">Reference proteome</keyword>
<dbReference type="Pfam" id="PF03544">
    <property type="entry name" value="TonB_C"/>
    <property type="match status" value="1"/>
</dbReference>
<gene>
    <name evidence="12" type="primary">tonB</name>
    <name evidence="12" type="ORF">GCM10008119_16800</name>
</gene>
<keyword evidence="8 10" id="KW-1133">Transmembrane helix</keyword>
<protein>
    <submittedName>
        <fullName evidence="12">Biopolymer transporter TonB</fullName>
    </submittedName>
</protein>
<feature type="domain" description="TonB C-terminal" evidence="11">
    <location>
        <begin position="186"/>
        <end position="277"/>
    </location>
</feature>
<feature type="transmembrane region" description="Helical" evidence="10">
    <location>
        <begin position="41"/>
        <end position="62"/>
    </location>
</feature>
<dbReference type="EMBL" id="BMDJ01000004">
    <property type="protein sequence ID" value="GGI25266.1"/>
    <property type="molecule type" value="Genomic_DNA"/>
</dbReference>
<sequence length="277" mass="30690">MFNSSFNLYKTEWLDLVFSGRNKNYGAYVLRMQSSSILTKSLFIASSFFVLLFVSPMVYIMLFPKEIEITVVSKSVDLTDVIHEMKKPDEPKKAEPEKAEPIKVKTIAVPSKIIVTNDAVLLPPTMADVKDAVISSVTQDGIVSPNAIVTDNKDNGSGVAKDGVGNGEDKEIYITGGVDEYPEFEGGMKAWAKYMERNLKYPYRAQEEGVQGKVFVSFVVEKDGSITDVQVLKGIGFGCDEEAIKVIKKSPLWKAGRNKGNPVRVRYNIPINFTLAN</sequence>
<organism evidence="12 13">
    <name type="scientific">Pedobacter mendelii</name>
    <dbReference type="NCBI Taxonomy" id="1908240"/>
    <lineage>
        <taxon>Bacteria</taxon>
        <taxon>Pseudomonadati</taxon>
        <taxon>Bacteroidota</taxon>
        <taxon>Sphingobacteriia</taxon>
        <taxon>Sphingobacteriales</taxon>
        <taxon>Sphingobacteriaceae</taxon>
        <taxon>Pedobacter</taxon>
    </lineage>
</organism>
<evidence type="ECO:0000313" key="12">
    <source>
        <dbReference type="EMBL" id="GGI25266.1"/>
    </source>
</evidence>
<evidence type="ECO:0000256" key="4">
    <source>
        <dbReference type="ARBA" id="ARBA00022475"/>
    </source>
</evidence>
<comment type="similarity">
    <text evidence="2">Belongs to the TonB family.</text>
</comment>
<dbReference type="NCBIfam" id="TIGR01352">
    <property type="entry name" value="tonB_Cterm"/>
    <property type="match status" value="1"/>
</dbReference>
<keyword evidence="9 10" id="KW-0472">Membrane</keyword>
<keyword evidence="5" id="KW-0997">Cell inner membrane</keyword>
<dbReference type="SUPFAM" id="SSF74653">
    <property type="entry name" value="TolA/TonB C-terminal domain"/>
    <property type="match status" value="1"/>
</dbReference>